<accession>A0A0D6QT52</accession>
<dbReference type="Gene3D" id="3.40.50.2000">
    <property type="entry name" value="Glycogen Phosphorylase B"/>
    <property type="match status" value="2"/>
</dbReference>
<dbReference type="PANTHER" id="PTHR48047:SF107">
    <property type="entry name" value="UDP-GLYCOSYLTRANSFERASE 92A1-LIKE"/>
    <property type="match status" value="1"/>
</dbReference>
<comment type="similarity">
    <text evidence="1 4">Belongs to the UDP-glycosyltransferase family.</text>
</comment>
<evidence type="ECO:0000256" key="1">
    <source>
        <dbReference type="ARBA" id="ARBA00009995"/>
    </source>
</evidence>
<dbReference type="EMBL" id="GCKF01046122">
    <property type="protein sequence ID" value="JAG93626.1"/>
    <property type="molecule type" value="Transcribed_RNA"/>
</dbReference>
<evidence type="ECO:0000313" key="7">
    <source>
        <dbReference type="EMBL" id="JAG93626.1"/>
    </source>
</evidence>
<organism evidence="7">
    <name type="scientific">Araucaria cunninghamii</name>
    <name type="common">Hoop pine</name>
    <name type="synonym">Moreton Bay pine</name>
    <dbReference type="NCBI Taxonomy" id="56994"/>
    <lineage>
        <taxon>Eukaryota</taxon>
        <taxon>Viridiplantae</taxon>
        <taxon>Streptophyta</taxon>
        <taxon>Embryophyta</taxon>
        <taxon>Tracheophyta</taxon>
        <taxon>Spermatophyta</taxon>
        <taxon>Pinopsida</taxon>
        <taxon>Pinidae</taxon>
        <taxon>Conifers II</taxon>
        <taxon>Araucariales</taxon>
        <taxon>Araucariaceae</taxon>
        <taxon>Araucaria</taxon>
    </lineage>
</organism>
<dbReference type="PANTHER" id="PTHR48047">
    <property type="entry name" value="GLYCOSYLTRANSFERASE"/>
    <property type="match status" value="1"/>
</dbReference>
<dbReference type="SUPFAM" id="SSF53756">
    <property type="entry name" value="UDP-Glycosyltransferase/glycogen phosphorylase"/>
    <property type="match status" value="1"/>
</dbReference>
<dbReference type="Pfam" id="PF26168">
    <property type="entry name" value="Glyco_transf_N"/>
    <property type="match status" value="1"/>
</dbReference>
<dbReference type="InterPro" id="IPR002213">
    <property type="entry name" value="UDP_glucos_trans"/>
</dbReference>
<dbReference type="CDD" id="cd03784">
    <property type="entry name" value="GT1_Gtf-like"/>
    <property type="match status" value="1"/>
</dbReference>
<dbReference type="FunFam" id="3.40.50.2000:FF:000064">
    <property type="entry name" value="Glycosyltransferase"/>
    <property type="match status" value="1"/>
</dbReference>
<name>A0A0D6QT52_ARACU</name>
<sequence>MTSSGPRNLPAETKQHVVMFPFMAQGHIIPFLDLSKLIATRSGFAITIVNTPLNIQSLRPKVESARQNDPALDIRLAELPFYSADHGLPPRCENTDSLPYHLIIDLMEASEHLQPHFERLIRQICEEDGRPPLSIISDMFLGWTLDVADMFGIPRILFCTCGCYGTLLYFSLWTHLPHTKTDADEFVLPDMPQVSLHRSQLAANFQQATGSDRWSLFQHRQVSRNMRSWGYICHTFEELEHDSLEHMRKSTGRPVWAVGPLLPSIFLSSSFQSCAANGSGLLLRGKESETDAVACLRWLDSHEPSSVLYVSFGTQNTISASNMKELALGLESSGQPFIWVVRPPLGVPLHSEFSPEFLPEGFEDRIKDKNQGLIVKKWAPQLLILSHSSTGGFLSHCGWNSTLESLSQGVPIIGWPLAGDQFFNSKLLEEKVGVCIELWRGKDGELTREKVERTVKTLMSEDRGRLLRKRAEEMRDAARKAVTAGEGLKGSSIHDIDETIAKLLACRAST</sequence>
<dbReference type="GO" id="GO:0035251">
    <property type="term" value="F:UDP-glucosyltransferase activity"/>
    <property type="evidence" value="ECO:0007669"/>
    <property type="project" value="TreeGrafter"/>
</dbReference>
<dbReference type="AlphaFoldDB" id="A0A0D6QT52"/>
<evidence type="ECO:0000256" key="4">
    <source>
        <dbReference type="RuleBase" id="RU003718"/>
    </source>
</evidence>
<keyword evidence="3 4" id="KW-0808">Transferase</keyword>
<dbReference type="InterPro" id="IPR035595">
    <property type="entry name" value="UDP_glycos_trans_CS"/>
</dbReference>
<keyword evidence="2 4" id="KW-0328">Glycosyltransferase</keyword>
<evidence type="ECO:0000256" key="5">
    <source>
        <dbReference type="RuleBase" id="RU362057"/>
    </source>
</evidence>
<dbReference type="FunFam" id="3.40.50.2000:FF:000103">
    <property type="entry name" value="Glycosyltransferase"/>
    <property type="match status" value="1"/>
</dbReference>
<evidence type="ECO:0000256" key="2">
    <source>
        <dbReference type="ARBA" id="ARBA00022676"/>
    </source>
</evidence>
<reference evidence="7" key="1">
    <citation type="submission" date="2015-03" db="EMBL/GenBank/DDBJ databases">
        <title>A transcriptome of Araucaria cunninghamii, an australian fine timber species.</title>
        <authorList>
            <person name="Jing Yi C.J.Y."/>
            <person name="Yin San L.Y.S."/>
            <person name="Abdul Karim S.S."/>
            <person name="Wan Azmi N.N."/>
            <person name="Hercus R.R."/>
            <person name="Croft L.L."/>
        </authorList>
    </citation>
    <scope>NUCLEOTIDE SEQUENCE</scope>
    <source>
        <strain evidence="7">MI0301</strain>
        <tissue evidence="7">Leaf</tissue>
    </source>
</reference>
<dbReference type="PROSITE" id="PS00375">
    <property type="entry name" value="UDPGT"/>
    <property type="match status" value="1"/>
</dbReference>
<dbReference type="InterPro" id="IPR058980">
    <property type="entry name" value="Glyco_transf_N"/>
</dbReference>
<evidence type="ECO:0000256" key="3">
    <source>
        <dbReference type="ARBA" id="ARBA00022679"/>
    </source>
</evidence>
<dbReference type="Pfam" id="PF00201">
    <property type="entry name" value="UDPGT"/>
    <property type="match status" value="1"/>
</dbReference>
<dbReference type="EC" id="2.4.1.-" evidence="5"/>
<protein>
    <recommendedName>
        <fullName evidence="5">Glycosyltransferase</fullName>
        <ecNumber evidence="5">2.4.1.-</ecNumber>
    </recommendedName>
</protein>
<feature type="domain" description="Glycosyltransferase N-terminal" evidence="6">
    <location>
        <begin position="17"/>
        <end position="263"/>
    </location>
</feature>
<proteinExistence type="inferred from homology"/>
<evidence type="ECO:0000259" key="6">
    <source>
        <dbReference type="Pfam" id="PF26168"/>
    </source>
</evidence>